<keyword evidence="4" id="KW-0479">Metal-binding</keyword>
<dbReference type="InterPro" id="IPR023885">
    <property type="entry name" value="4Fe4S-binding_SPASM_dom"/>
</dbReference>
<dbReference type="EMBL" id="WNUR01000032">
    <property type="protein sequence ID" value="MDZ7541907.1"/>
    <property type="molecule type" value="Genomic_DNA"/>
</dbReference>
<evidence type="ECO:0000256" key="1">
    <source>
        <dbReference type="ARBA" id="ARBA00001966"/>
    </source>
</evidence>
<evidence type="ECO:0000256" key="4">
    <source>
        <dbReference type="ARBA" id="ARBA00022723"/>
    </source>
</evidence>
<dbReference type="InterPro" id="IPR017200">
    <property type="entry name" value="PqqE-like"/>
</dbReference>
<dbReference type="SMART" id="SM00729">
    <property type="entry name" value="Elp3"/>
    <property type="match status" value="1"/>
</dbReference>
<dbReference type="InterPro" id="IPR050377">
    <property type="entry name" value="Radical_SAM_PqqE_MftC-like"/>
</dbReference>
<evidence type="ECO:0000259" key="7">
    <source>
        <dbReference type="PROSITE" id="PS51918"/>
    </source>
</evidence>
<keyword evidence="6" id="KW-0411">Iron-sulfur</keyword>
<dbReference type="Proteomes" id="UP001291306">
    <property type="component" value="Unassembled WGS sequence"/>
</dbReference>
<evidence type="ECO:0000313" key="11">
    <source>
        <dbReference type="Proteomes" id="UP001288778"/>
    </source>
</evidence>
<dbReference type="GO" id="GO:0003824">
    <property type="term" value="F:catalytic activity"/>
    <property type="evidence" value="ECO:0007669"/>
    <property type="project" value="InterPro"/>
</dbReference>
<evidence type="ECO:0000313" key="10">
    <source>
        <dbReference type="EMBL" id="MDZ7541907.1"/>
    </source>
</evidence>
<dbReference type="Proteomes" id="UP001288778">
    <property type="component" value="Unassembled WGS sequence"/>
</dbReference>
<dbReference type="InterPro" id="IPR013785">
    <property type="entry name" value="Aldolase_TIM"/>
</dbReference>
<dbReference type="Pfam" id="PF04055">
    <property type="entry name" value="Radical_SAM"/>
    <property type="match status" value="1"/>
</dbReference>
<dbReference type="InterPro" id="IPR058240">
    <property type="entry name" value="rSAM_sf"/>
</dbReference>
<dbReference type="Gene3D" id="3.20.20.70">
    <property type="entry name" value="Aldolase class I"/>
    <property type="match status" value="1"/>
</dbReference>
<dbReference type="SFLD" id="SFLDS00029">
    <property type="entry name" value="Radical_SAM"/>
    <property type="match status" value="1"/>
</dbReference>
<dbReference type="PROSITE" id="PS51918">
    <property type="entry name" value="RADICAL_SAM"/>
    <property type="match status" value="1"/>
</dbReference>
<organism evidence="8 11">
    <name type="scientific">Clostridium perfringens</name>
    <dbReference type="NCBI Taxonomy" id="1502"/>
    <lineage>
        <taxon>Bacteria</taxon>
        <taxon>Bacillati</taxon>
        <taxon>Bacillota</taxon>
        <taxon>Clostridia</taxon>
        <taxon>Eubacteriales</taxon>
        <taxon>Clostridiaceae</taxon>
        <taxon>Clostridium</taxon>
    </lineage>
</organism>
<evidence type="ECO:0000256" key="2">
    <source>
        <dbReference type="ARBA" id="ARBA00022485"/>
    </source>
</evidence>
<comment type="caution">
    <text evidence="8">The sequence shown here is derived from an EMBL/GenBank/DDBJ whole genome shotgun (WGS) entry which is preliminary data.</text>
</comment>
<feature type="domain" description="Radical SAM core" evidence="7">
    <location>
        <begin position="50"/>
        <end position="264"/>
    </location>
</feature>
<evidence type="ECO:0000313" key="8">
    <source>
        <dbReference type="EMBL" id="MDZ4909579.1"/>
    </source>
</evidence>
<dbReference type="PIRSF" id="PIRSF037420">
    <property type="entry name" value="PQQ_syn_pqqE"/>
    <property type="match status" value="1"/>
</dbReference>
<reference evidence="8" key="1">
    <citation type="submission" date="2019-11" db="EMBL/GenBank/DDBJ databases">
        <title>Characterization of Clostridium perfringens isolates from swine manure treated agricultural soils.</title>
        <authorList>
            <person name="Wushke S.T."/>
        </authorList>
    </citation>
    <scope>NUCLEOTIDE SEQUENCE</scope>
    <source>
        <strain evidence="9">X26</strain>
        <strain evidence="10">X62</strain>
        <strain evidence="8">X94</strain>
    </source>
</reference>
<evidence type="ECO:0000256" key="6">
    <source>
        <dbReference type="ARBA" id="ARBA00023014"/>
    </source>
</evidence>
<keyword evidence="5" id="KW-0408">Iron</keyword>
<dbReference type="PANTHER" id="PTHR11228:SF7">
    <property type="entry name" value="PQQA PEPTIDE CYCLASE"/>
    <property type="match status" value="1"/>
</dbReference>
<dbReference type="SFLD" id="SFLDG01386">
    <property type="entry name" value="main_SPASM_domain-containing"/>
    <property type="match status" value="1"/>
</dbReference>
<evidence type="ECO:0000256" key="3">
    <source>
        <dbReference type="ARBA" id="ARBA00022691"/>
    </source>
</evidence>
<name>A0AAW9I3B7_CLOPF</name>
<dbReference type="GO" id="GO:0046872">
    <property type="term" value="F:metal ion binding"/>
    <property type="evidence" value="ECO:0007669"/>
    <property type="project" value="UniProtKB-KW"/>
</dbReference>
<dbReference type="Proteomes" id="UP001288944">
    <property type="component" value="Unassembled WGS sequence"/>
</dbReference>
<dbReference type="AlphaFoldDB" id="A0AAW9I3B7"/>
<dbReference type="NCBIfam" id="TIGR04085">
    <property type="entry name" value="rSAM_more_4Fe4S"/>
    <property type="match status" value="1"/>
</dbReference>
<dbReference type="InterPro" id="IPR006638">
    <property type="entry name" value="Elp3/MiaA/NifB-like_rSAM"/>
</dbReference>
<sequence>MVKIMKICEDIQNNIFIYIENKHKFKDRSIEKIFIDTYKAKILNKVPENKIRPLWVGFKITPICNMKCEHCWADLKGKEYSLDNIKKALDKLSEIQILHLTLSGGEPFIRNDWEEIFSYAKEKRMCLEIFTNGSLINEDICKKLNKILDKNVDTIQISLDGSNKEYYLMQRKKDCFEKVINSIKLLKKFGFTVRVNFTATNLNQSEIFNTFKLCNILNVDTFSISHVYDLNKGKSLYDKVNFKEYLEEINLCIINASEFITDLKLFIPVEFFSLTATKVEKKELKIKDKNIFLNWFINSNGDIYPDVTLELDDFFIGNIYSNSLNDIYLKLENLSTKLLERNLSNVKCSHCSNALICKGGDSGRTYKEYKSFNMADPKCTFNQQ</sequence>
<proteinExistence type="predicted"/>
<dbReference type="SFLD" id="SFLDG01067">
    <property type="entry name" value="SPASM/twitch_domain_containing"/>
    <property type="match status" value="1"/>
</dbReference>
<comment type="cofactor">
    <cofactor evidence="1">
        <name>[4Fe-4S] cluster</name>
        <dbReference type="ChEBI" id="CHEBI:49883"/>
    </cofactor>
</comment>
<dbReference type="PANTHER" id="PTHR11228">
    <property type="entry name" value="RADICAL SAM DOMAIN PROTEIN"/>
    <property type="match status" value="1"/>
</dbReference>
<dbReference type="EMBL" id="WNVC01000030">
    <property type="protein sequence ID" value="MDZ4999353.1"/>
    <property type="molecule type" value="Genomic_DNA"/>
</dbReference>
<evidence type="ECO:0000313" key="9">
    <source>
        <dbReference type="EMBL" id="MDZ4999353.1"/>
    </source>
</evidence>
<gene>
    <name evidence="8" type="ORF">GNF68_10935</name>
    <name evidence="9" type="ORF">GNF79_09605</name>
    <name evidence="10" type="ORF">GNF83_11740</name>
</gene>
<protein>
    <submittedName>
        <fullName evidence="8">Radical SAM protein</fullName>
    </submittedName>
</protein>
<dbReference type="SUPFAM" id="SSF102114">
    <property type="entry name" value="Radical SAM enzymes"/>
    <property type="match status" value="1"/>
</dbReference>
<evidence type="ECO:0000256" key="5">
    <source>
        <dbReference type="ARBA" id="ARBA00023004"/>
    </source>
</evidence>
<dbReference type="InterPro" id="IPR007197">
    <property type="entry name" value="rSAM"/>
</dbReference>
<accession>A0AAW9I3B7</accession>
<dbReference type="EMBL" id="WNUI01000029">
    <property type="protein sequence ID" value="MDZ4909579.1"/>
    <property type="molecule type" value="Genomic_DNA"/>
</dbReference>
<dbReference type="CDD" id="cd01335">
    <property type="entry name" value="Radical_SAM"/>
    <property type="match status" value="1"/>
</dbReference>
<keyword evidence="2" id="KW-0004">4Fe-4S</keyword>
<keyword evidence="3" id="KW-0949">S-adenosyl-L-methionine</keyword>
<dbReference type="GO" id="GO:0051539">
    <property type="term" value="F:4 iron, 4 sulfur cluster binding"/>
    <property type="evidence" value="ECO:0007669"/>
    <property type="project" value="UniProtKB-KW"/>
</dbReference>